<accession>A0A395W9Y0</accession>
<dbReference type="InterPro" id="IPR023577">
    <property type="entry name" value="CYTH_domain"/>
</dbReference>
<proteinExistence type="predicted"/>
<evidence type="ECO:0000259" key="1">
    <source>
        <dbReference type="PROSITE" id="PS51707"/>
    </source>
</evidence>
<dbReference type="PANTHER" id="PTHR34948:SF2">
    <property type="entry name" value="TRIPHOSPHATE TUNNEL METALLOENZYME 3"/>
    <property type="match status" value="1"/>
</dbReference>
<dbReference type="InterPro" id="IPR009195">
    <property type="entry name" value="Uncharacterised_YjbK"/>
</dbReference>
<dbReference type="InterPro" id="IPR033469">
    <property type="entry name" value="CYTH-like_dom_sf"/>
</dbReference>
<dbReference type="AlphaFoldDB" id="A0A395W9Y0"/>
<dbReference type="GeneID" id="66580170"/>
<feature type="domain" description="CYTH" evidence="1">
    <location>
        <begin position="4"/>
        <end position="181"/>
    </location>
</feature>
<protein>
    <submittedName>
        <fullName evidence="2">CYTH domain-containing protein</fullName>
    </submittedName>
</protein>
<comment type="caution">
    <text evidence="2">The sequence shown here is derived from an EMBL/GenBank/DDBJ whole genome shotgun (WGS) entry which is preliminary data.</text>
</comment>
<dbReference type="CDD" id="cd07762">
    <property type="entry name" value="CYTH-like_Pase_1"/>
    <property type="match status" value="1"/>
</dbReference>
<dbReference type="PROSITE" id="PS51707">
    <property type="entry name" value="CYTH"/>
    <property type="match status" value="1"/>
</dbReference>
<reference evidence="2 3" key="1">
    <citation type="submission" date="2018-08" db="EMBL/GenBank/DDBJ databases">
        <title>A genome reference for cultivated species of the human gut microbiota.</title>
        <authorList>
            <person name="Zou Y."/>
            <person name="Xue W."/>
            <person name="Luo G."/>
        </authorList>
    </citation>
    <scope>NUCLEOTIDE SEQUENCE [LARGE SCALE GENOMIC DNA]</scope>
    <source>
        <strain evidence="2 3">AF15-20</strain>
    </source>
</reference>
<dbReference type="SUPFAM" id="SSF55154">
    <property type="entry name" value="CYTH-like phosphatases"/>
    <property type="match status" value="1"/>
</dbReference>
<dbReference type="PANTHER" id="PTHR34948">
    <property type="entry name" value="OS08G0299200 PROTEIN"/>
    <property type="match status" value="1"/>
</dbReference>
<dbReference type="Gene3D" id="2.40.320.10">
    <property type="entry name" value="Hypothetical Protein Pfu-838710-001"/>
    <property type="match status" value="1"/>
</dbReference>
<gene>
    <name evidence="2" type="ORF">DWW32_10600</name>
</gene>
<evidence type="ECO:0000313" key="2">
    <source>
        <dbReference type="EMBL" id="RGU89639.1"/>
    </source>
</evidence>
<dbReference type="SMART" id="SM01118">
    <property type="entry name" value="CYTH"/>
    <property type="match status" value="1"/>
</dbReference>
<name>A0A395W9Y0_9FIRM</name>
<evidence type="ECO:0000313" key="3">
    <source>
        <dbReference type="Proteomes" id="UP000265489"/>
    </source>
</evidence>
<dbReference type="EMBL" id="QRYQ01000025">
    <property type="protein sequence ID" value="RGU89639.1"/>
    <property type="molecule type" value="Genomic_DNA"/>
</dbReference>
<dbReference type="Pfam" id="PF01928">
    <property type="entry name" value="CYTH"/>
    <property type="match status" value="1"/>
</dbReference>
<organism evidence="2 3">
    <name type="scientific">Holdemanella biformis</name>
    <dbReference type="NCBI Taxonomy" id="1735"/>
    <lineage>
        <taxon>Bacteria</taxon>
        <taxon>Bacillati</taxon>
        <taxon>Bacillota</taxon>
        <taxon>Erysipelotrichia</taxon>
        <taxon>Erysipelotrichales</taxon>
        <taxon>Erysipelotrichaceae</taxon>
        <taxon>Holdemanella</taxon>
    </lineage>
</organism>
<dbReference type="Proteomes" id="UP000265489">
    <property type="component" value="Unassembled WGS sequence"/>
</dbReference>
<sequence>MYDNIEKELKLLINKQVYDNIMNSYDFHKSIIQTNTYFDTANQDVKKQHGAVRIRTIENKKIFTLKIKKDEYTHYEFEKEISTENINEIEDPEILNWFNQYRIPKNLHPTANFTTLRNVYEFENGELCLDKTTFKNHIDYEIEYEYTSDHDGIQFFNSILDQYGLKWQKNCPSKIARAMND</sequence>
<dbReference type="RefSeq" id="WP_118325736.1">
    <property type="nucleotide sequence ID" value="NZ_JAJFOZ010000100.1"/>
</dbReference>